<reference evidence="9" key="1">
    <citation type="submission" date="2025-05" db="UniProtKB">
        <authorList>
            <consortium name="RefSeq"/>
        </authorList>
    </citation>
    <scope>NUCLEOTIDE SEQUENCE [LARGE SCALE GENOMIC DNA]</scope>
</reference>
<sequence>MSDDFPVHLQTELKHPGAVSARAIIFNKDGDYCLTCGSDKSLRLWNPYKGTLLKTYNGHGYEVLGCDASADNSKVTSCSADRTVVLWDVGTGQVLRKYRGHLSRVNSVRFNSQDASIIVSGSYDSTVRCWDTRSRSLEAVQVLDDAKDSIPTLQVSEHEVLTGSVDGYVRLYDLRQGKLTEDCMADPVTSVSFTNDGQCILASTLDSKIRLIDKQNGAVLNTYTGHINKDYKIDSTLLLNDTHIVSGSENNSIVIWDLIHAKIAFEFKNAHSSAVYSISRHPSKNYILAASTDSSRLWVTKSFTD</sequence>
<dbReference type="PROSITE" id="PS50294">
    <property type="entry name" value="WD_REPEATS_REGION"/>
    <property type="match status" value="2"/>
</dbReference>
<dbReference type="Proteomes" id="UP001652625">
    <property type="component" value="Chromosome 02"/>
</dbReference>
<evidence type="ECO:0000256" key="8">
    <source>
        <dbReference type="PROSITE-ProRule" id="PRU00221"/>
    </source>
</evidence>
<keyword evidence="4" id="KW-0677">Repeat</keyword>
<accession>A0ABM4BER7</accession>
<evidence type="ECO:0000256" key="1">
    <source>
        <dbReference type="ARBA" id="ARBA00004496"/>
    </source>
</evidence>
<dbReference type="Gene3D" id="2.130.10.10">
    <property type="entry name" value="YVTN repeat-like/Quinoprotein amine dehydrogenase"/>
    <property type="match status" value="1"/>
</dbReference>
<keyword evidence="9" id="KW-1185">Reference proteome</keyword>
<feature type="repeat" description="WD" evidence="8">
    <location>
        <begin position="98"/>
        <end position="140"/>
    </location>
</feature>
<gene>
    <name evidence="10" type="primary">LOC100215992</name>
</gene>
<dbReference type="PRINTS" id="PR00320">
    <property type="entry name" value="GPROTEINBRPT"/>
</dbReference>
<feature type="repeat" description="WD" evidence="8">
    <location>
        <begin position="23"/>
        <end position="55"/>
    </location>
</feature>
<dbReference type="PANTHER" id="PTHR22842:SF3">
    <property type="entry name" value="WD REPEAT DOMAIN-CONTAINING PROTEIN 83"/>
    <property type="match status" value="1"/>
</dbReference>
<evidence type="ECO:0000313" key="9">
    <source>
        <dbReference type="Proteomes" id="UP001652625"/>
    </source>
</evidence>
<dbReference type="InterPro" id="IPR001680">
    <property type="entry name" value="WD40_rpt"/>
</dbReference>
<keyword evidence="2" id="KW-0963">Cytoplasm</keyword>
<comment type="similarity">
    <text evidence="5">Belongs to the WD repeat MORG1 family.</text>
</comment>
<dbReference type="PROSITE" id="PS50082">
    <property type="entry name" value="WD_REPEATS_2"/>
    <property type="match status" value="3"/>
</dbReference>
<dbReference type="CDD" id="cd00200">
    <property type="entry name" value="WD40"/>
    <property type="match status" value="1"/>
</dbReference>
<protein>
    <recommendedName>
        <fullName evidence="6">WD repeat domain-containing protein 83</fullName>
    </recommendedName>
    <alternativeName>
        <fullName evidence="7">Mitogen-activated protein kinase organizer 1</fullName>
    </alternativeName>
</protein>
<dbReference type="InterPro" id="IPR015943">
    <property type="entry name" value="WD40/YVTN_repeat-like_dom_sf"/>
</dbReference>
<dbReference type="InterPro" id="IPR020472">
    <property type="entry name" value="WD40_PAC1"/>
</dbReference>
<evidence type="ECO:0000256" key="3">
    <source>
        <dbReference type="ARBA" id="ARBA00022574"/>
    </source>
</evidence>
<keyword evidence="3 8" id="KW-0853">WD repeat</keyword>
<evidence type="ECO:0000256" key="7">
    <source>
        <dbReference type="ARBA" id="ARBA00042222"/>
    </source>
</evidence>
<dbReference type="SUPFAM" id="SSF50978">
    <property type="entry name" value="WD40 repeat-like"/>
    <property type="match status" value="1"/>
</dbReference>
<evidence type="ECO:0000256" key="4">
    <source>
        <dbReference type="ARBA" id="ARBA00022737"/>
    </source>
</evidence>
<evidence type="ECO:0000256" key="2">
    <source>
        <dbReference type="ARBA" id="ARBA00022490"/>
    </source>
</evidence>
<comment type="subcellular location">
    <subcellularLocation>
        <location evidence="1">Cytoplasm</location>
    </subcellularLocation>
</comment>
<evidence type="ECO:0000313" key="10">
    <source>
        <dbReference type="RefSeq" id="XP_065647453.1"/>
    </source>
</evidence>
<proteinExistence type="inferred from homology"/>
<dbReference type="SMART" id="SM00320">
    <property type="entry name" value="WD40"/>
    <property type="match status" value="7"/>
</dbReference>
<dbReference type="GeneID" id="100215992"/>
<organism evidence="9 10">
    <name type="scientific">Hydra vulgaris</name>
    <name type="common">Hydra</name>
    <name type="synonym">Hydra attenuata</name>
    <dbReference type="NCBI Taxonomy" id="6087"/>
    <lineage>
        <taxon>Eukaryota</taxon>
        <taxon>Metazoa</taxon>
        <taxon>Cnidaria</taxon>
        <taxon>Hydrozoa</taxon>
        <taxon>Hydroidolina</taxon>
        <taxon>Anthoathecata</taxon>
        <taxon>Aplanulata</taxon>
        <taxon>Hydridae</taxon>
        <taxon>Hydra</taxon>
    </lineage>
</organism>
<dbReference type="InterPro" id="IPR019775">
    <property type="entry name" value="WD40_repeat_CS"/>
</dbReference>
<evidence type="ECO:0000256" key="5">
    <source>
        <dbReference type="ARBA" id="ARBA00038145"/>
    </source>
</evidence>
<reference evidence="10" key="2">
    <citation type="submission" date="2025-08" db="UniProtKB">
        <authorList>
            <consortium name="RefSeq"/>
        </authorList>
    </citation>
    <scope>IDENTIFICATION</scope>
</reference>
<dbReference type="Pfam" id="PF00400">
    <property type="entry name" value="WD40"/>
    <property type="match status" value="6"/>
</dbReference>
<feature type="repeat" description="WD" evidence="8">
    <location>
        <begin position="56"/>
        <end position="97"/>
    </location>
</feature>
<name>A0ABM4BER7_HYDVU</name>
<dbReference type="PROSITE" id="PS00678">
    <property type="entry name" value="WD_REPEATS_1"/>
    <property type="match status" value="1"/>
</dbReference>
<dbReference type="RefSeq" id="XP_065647453.1">
    <property type="nucleotide sequence ID" value="XM_065791381.1"/>
</dbReference>
<evidence type="ECO:0000256" key="6">
    <source>
        <dbReference type="ARBA" id="ARBA00040453"/>
    </source>
</evidence>
<dbReference type="InterPro" id="IPR036322">
    <property type="entry name" value="WD40_repeat_dom_sf"/>
</dbReference>
<dbReference type="InterPro" id="IPR051980">
    <property type="entry name" value="WD_repeat_MORG1"/>
</dbReference>
<dbReference type="PANTHER" id="PTHR22842">
    <property type="entry name" value="WD40 REPEAT PROTEIN"/>
    <property type="match status" value="1"/>
</dbReference>